<evidence type="ECO:0000256" key="1">
    <source>
        <dbReference type="ARBA" id="ARBA00023157"/>
    </source>
</evidence>
<accession>A0AAV2MFX1</accession>
<evidence type="ECO:0000259" key="2">
    <source>
        <dbReference type="PROSITE" id="PS50041"/>
    </source>
</evidence>
<dbReference type="InterPro" id="IPR018378">
    <property type="entry name" value="C-type_lectin_CS"/>
</dbReference>
<dbReference type="PANTHER" id="PTHR45784:SF3">
    <property type="entry name" value="C-TYPE LECTIN DOMAIN FAMILY 4 MEMBER K-LIKE-RELATED"/>
    <property type="match status" value="1"/>
</dbReference>
<dbReference type="AlphaFoldDB" id="A0AAV2MFX1"/>
<dbReference type="Pfam" id="PF00059">
    <property type="entry name" value="Lectin_C"/>
    <property type="match status" value="1"/>
</dbReference>
<sequence>MSWSHAQSHCREHYSDLASVSDMKDLEKLKSAARGHTDFWIGLHRTSNQRTWYWSQPTVKYNAAESVWVPGQPNNYDGGANNCVTLDTSGRLNDIPCDEKNSCFICFQGPIKKTLEKIKMSSFVDLNPLSPISEQLREHFKANNLGDVKLSWSKDVFTKERKKK</sequence>
<evidence type="ECO:0000313" key="4">
    <source>
        <dbReference type="Proteomes" id="UP001497482"/>
    </source>
</evidence>
<dbReference type="Gene3D" id="3.10.100.10">
    <property type="entry name" value="Mannose-Binding Protein A, subunit A"/>
    <property type="match status" value="1"/>
</dbReference>
<dbReference type="SUPFAM" id="SSF56436">
    <property type="entry name" value="C-type lectin-like"/>
    <property type="match status" value="1"/>
</dbReference>
<dbReference type="InterPro" id="IPR016186">
    <property type="entry name" value="C-type_lectin-like/link_sf"/>
</dbReference>
<dbReference type="CDD" id="cd00037">
    <property type="entry name" value="CLECT"/>
    <property type="match status" value="1"/>
</dbReference>
<organism evidence="3 4">
    <name type="scientific">Knipowitschia caucasica</name>
    <name type="common">Caucasian dwarf goby</name>
    <name type="synonym">Pomatoschistus caucasicus</name>
    <dbReference type="NCBI Taxonomy" id="637954"/>
    <lineage>
        <taxon>Eukaryota</taxon>
        <taxon>Metazoa</taxon>
        <taxon>Chordata</taxon>
        <taxon>Craniata</taxon>
        <taxon>Vertebrata</taxon>
        <taxon>Euteleostomi</taxon>
        <taxon>Actinopterygii</taxon>
        <taxon>Neopterygii</taxon>
        <taxon>Teleostei</taxon>
        <taxon>Neoteleostei</taxon>
        <taxon>Acanthomorphata</taxon>
        <taxon>Gobiaria</taxon>
        <taxon>Gobiiformes</taxon>
        <taxon>Gobioidei</taxon>
        <taxon>Gobiidae</taxon>
        <taxon>Gobiinae</taxon>
        <taxon>Knipowitschia</taxon>
    </lineage>
</organism>
<keyword evidence="1" id="KW-1015">Disulfide bond</keyword>
<gene>
    <name evidence="3" type="ORF">KC01_LOCUS38471</name>
</gene>
<dbReference type="EMBL" id="OZ035829">
    <property type="protein sequence ID" value="CAL1612111.1"/>
    <property type="molecule type" value="Genomic_DNA"/>
</dbReference>
<dbReference type="PROSITE" id="PS50041">
    <property type="entry name" value="C_TYPE_LECTIN_2"/>
    <property type="match status" value="1"/>
</dbReference>
<name>A0AAV2MFX1_KNICA</name>
<dbReference type="PROSITE" id="PS00615">
    <property type="entry name" value="C_TYPE_LECTIN_1"/>
    <property type="match status" value="1"/>
</dbReference>
<dbReference type="PANTHER" id="PTHR45784">
    <property type="entry name" value="C-TYPE LECTIN DOMAIN FAMILY 20 MEMBER A-RELATED"/>
    <property type="match status" value="1"/>
</dbReference>
<dbReference type="InterPro" id="IPR001304">
    <property type="entry name" value="C-type_lectin-like"/>
</dbReference>
<dbReference type="InterPro" id="IPR016187">
    <property type="entry name" value="CTDL_fold"/>
</dbReference>
<feature type="domain" description="C-type lectin" evidence="2">
    <location>
        <begin position="1"/>
        <end position="100"/>
    </location>
</feature>
<proteinExistence type="predicted"/>
<dbReference type="Proteomes" id="UP001497482">
    <property type="component" value="Chromosome 7"/>
</dbReference>
<dbReference type="SMART" id="SM00034">
    <property type="entry name" value="CLECT"/>
    <property type="match status" value="1"/>
</dbReference>
<reference evidence="3 4" key="1">
    <citation type="submission" date="2024-04" db="EMBL/GenBank/DDBJ databases">
        <authorList>
            <person name="Waldvogel A.-M."/>
            <person name="Schoenle A."/>
        </authorList>
    </citation>
    <scope>NUCLEOTIDE SEQUENCE [LARGE SCALE GENOMIC DNA]</scope>
</reference>
<evidence type="ECO:0000313" key="3">
    <source>
        <dbReference type="EMBL" id="CAL1612111.1"/>
    </source>
</evidence>
<keyword evidence="4" id="KW-1185">Reference proteome</keyword>
<protein>
    <recommendedName>
        <fullName evidence="2">C-type lectin domain-containing protein</fullName>
    </recommendedName>
</protein>